<evidence type="ECO:0000256" key="1">
    <source>
        <dbReference type="ARBA" id="ARBA00005098"/>
    </source>
</evidence>
<dbReference type="InterPro" id="IPR023696">
    <property type="entry name" value="Ureohydrolase_dom_sf"/>
</dbReference>
<keyword evidence="5 11" id="KW-0056">Arginine metabolism</keyword>
<keyword evidence="8 11" id="KW-0464">Manganese</keyword>
<keyword evidence="4 11" id="KW-0835">Urea cycle</keyword>
<evidence type="ECO:0000256" key="6">
    <source>
        <dbReference type="ARBA" id="ARBA00022723"/>
    </source>
</evidence>
<dbReference type="OMA" id="FSWMTPC"/>
<comment type="pathway">
    <text evidence="1 11">Nitrogen metabolism; urea cycle; L-ornithine and urea from L-arginine: step 1/1.</text>
</comment>
<dbReference type="Pfam" id="PF00491">
    <property type="entry name" value="Arginase"/>
    <property type="match status" value="1"/>
</dbReference>
<sequence length="350" mass="38692">MSAIVNKVLKSSNILLIPRGIRSRCLASSWNKNSIVQCNVDGSKSLRIGVLGASFEMGQPKSGVAKSPDILIKEMNMIKQLEDMGHNVDFKGILKHDPVQEIEGKGMALNRENVHAYNLKLKNEVSNILKDNRFCLVIGGDHSIGIGTVSGFTNVHPNGCLLWVDAHSDINTPDTSDSGNMHGMPVAYQISELYDSFKDKCSVCDWHEPRLSPDRIAFIGLRSVDPGEVKTLKDLNIEAYYMNDIDELGINEVIRRSLRKINPNNDRPLHVSFDIDSLDPSEAPTTGTPVRGGLTLREGFRILYECHKSGCLTALDMVEVNTYLGNEKESIKTLTSAEQLILSAFGQLVR</sequence>
<dbReference type="EMBL" id="HACA01018140">
    <property type="protein sequence ID" value="CDW35501.1"/>
    <property type="molecule type" value="Transcribed_RNA"/>
</dbReference>
<dbReference type="NCBIfam" id="TIGR01229">
    <property type="entry name" value="rocF_arginase"/>
    <property type="match status" value="1"/>
</dbReference>
<dbReference type="GO" id="GO:0005829">
    <property type="term" value="C:cytosol"/>
    <property type="evidence" value="ECO:0007669"/>
    <property type="project" value="TreeGrafter"/>
</dbReference>
<evidence type="ECO:0000256" key="5">
    <source>
        <dbReference type="ARBA" id="ARBA00022503"/>
    </source>
</evidence>
<keyword evidence="6 11" id="KW-0479">Metal-binding</keyword>
<dbReference type="EC" id="3.5.3.1" evidence="2 11"/>
<dbReference type="GO" id="GO:0030145">
    <property type="term" value="F:manganese ion binding"/>
    <property type="evidence" value="ECO:0007669"/>
    <property type="project" value="TreeGrafter"/>
</dbReference>
<evidence type="ECO:0000256" key="10">
    <source>
        <dbReference type="PROSITE-ProRule" id="PRU00742"/>
    </source>
</evidence>
<protein>
    <recommendedName>
        <fullName evidence="3 11">Arginase</fullName>
        <ecNumber evidence="2 11">3.5.3.1</ecNumber>
    </recommendedName>
</protein>
<dbReference type="OrthoDB" id="9992747at2759"/>
<evidence type="ECO:0000256" key="2">
    <source>
        <dbReference type="ARBA" id="ARBA00012168"/>
    </source>
</evidence>
<dbReference type="GO" id="GO:0000050">
    <property type="term" value="P:urea cycle"/>
    <property type="evidence" value="ECO:0007669"/>
    <property type="project" value="UniProtKB-UniPathway"/>
</dbReference>
<dbReference type="AlphaFoldDB" id="A0A0K2UCS0"/>
<evidence type="ECO:0000256" key="3">
    <source>
        <dbReference type="ARBA" id="ARBA00018123"/>
    </source>
</evidence>
<dbReference type="PANTHER" id="PTHR43782:SF3">
    <property type="entry name" value="ARGINASE"/>
    <property type="match status" value="1"/>
</dbReference>
<name>A0A0K2UCS0_LEPSM</name>
<evidence type="ECO:0000256" key="7">
    <source>
        <dbReference type="ARBA" id="ARBA00022801"/>
    </source>
</evidence>
<keyword evidence="7 11" id="KW-0378">Hydrolase</keyword>
<dbReference type="PANTHER" id="PTHR43782">
    <property type="entry name" value="ARGINASE"/>
    <property type="match status" value="1"/>
</dbReference>
<dbReference type="PROSITE" id="PS51409">
    <property type="entry name" value="ARGINASE_2"/>
    <property type="match status" value="1"/>
</dbReference>
<evidence type="ECO:0000256" key="9">
    <source>
        <dbReference type="ARBA" id="ARBA00047391"/>
    </source>
</evidence>
<reference evidence="12" key="1">
    <citation type="submission" date="2014-05" db="EMBL/GenBank/DDBJ databases">
        <authorList>
            <person name="Chronopoulou M."/>
        </authorList>
    </citation>
    <scope>NUCLEOTIDE SEQUENCE</scope>
    <source>
        <tissue evidence="12">Whole organism</tissue>
    </source>
</reference>
<dbReference type="InterPro" id="IPR014033">
    <property type="entry name" value="Arginase"/>
</dbReference>
<dbReference type="GO" id="GO:0006525">
    <property type="term" value="P:arginine metabolic process"/>
    <property type="evidence" value="ECO:0007669"/>
    <property type="project" value="UniProtKB-KW"/>
</dbReference>
<accession>A0A0K2UCS0</accession>
<dbReference type="GO" id="GO:0004053">
    <property type="term" value="F:arginase activity"/>
    <property type="evidence" value="ECO:0007669"/>
    <property type="project" value="UniProtKB-EC"/>
</dbReference>
<dbReference type="CDD" id="cd09989">
    <property type="entry name" value="Arginase"/>
    <property type="match status" value="1"/>
</dbReference>
<evidence type="ECO:0000256" key="11">
    <source>
        <dbReference type="RuleBase" id="RU361159"/>
    </source>
</evidence>
<evidence type="ECO:0000313" key="12">
    <source>
        <dbReference type="EMBL" id="CDW35501.1"/>
    </source>
</evidence>
<dbReference type="UniPathway" id="UPA00158">
    <property type="reaction ID" value="UER00270"/>
</dbReference>
<dbReference type="InterPro" id="IPR006035">
    <property type="entry name" value="Ureohydrolase"/>
</dbReference>
<dbReference type="Gene3D" id="3.40.800.10">
    <property type="entry name" value="Ureohydrolase domain"/>
    <property type="match status" value="1"/>
</dbReference>
<comment type="catalytic activity">
    <reaction evidence="9 11">
        <text>L-arginine + H2O = urea + L-ornithine</text>
        <dbReference type="Rhea" id="RHEA:20569"/>
        <dbReference type="ChEBI" id="CHEBI:15377"/>
        <dbReference type="ChEBI" id="CHEBI:16199"/>
        <dbReference type="ChEBI" id="CHEBI:32682"/>
        <dbReference type="ChEBI" id="CHEBI:46911"/>
        <dbReference type="EC" id="3.5.3.1"/>
    </reaction>
</comment>
<dbReference type="SUPFAM" id="SSF52768">
    <property type="entry name" value="Arginase/deacetylase"/>
    <property type="match status" value="1"/>
</dbReference>
<dbReference type="GO" id="GO:0005634">
    <property type="term" value="C:nucleus"/>
    <property type="evidence" value="ECO:0007669"/>
    <property type="project" value="TreeGrafter"/>
</dbReference>
<dbReference type="PRINTS" id="PR00116">
    <property type="entry name" value="ARGINASE"/>
</dbReference>
<proteinExistence type="inferred from homology"/>
<organism evidence="12">
    <name type="scientific">Lepeophtheirus salmonis</name>
    <name type="common">Salmon louse</name>
    <name type="synonym">Caligus salmonis</name>
    <dbReference type="NCBI Taxonomy" id="72036"/>
    <lineage>
        <taxon>Eukaryota</taxon>
        <taxon>Metazoa</taxon>
        <taxon>Ecdysozoa</taxon>
        <taxon>Arthropoda</taxon>
        <taxon>Crustacea</taxon>
        <taxon>Multicrustacea</taxon>
        <taxon>Hexanauplia</taxon>
        <taxon>Copepoda</taxon>
        <taxon>Siphonostomatoida</taxon>
        <taxon>Caligidae</taxon>
        <taxon>Lepeophtheirus</taxon>
    </lineage>
</organism>
<evidence type="ECO:0000256" key="4">
    <source>
        <dbReference type="ARBA" id="ARBA00022436"/>
    </source>
</evidence>
<dbReference type="FunFam" id="3.40.800.10:FF:000012">
    <property type="entry name" value="Arginase"/>
    <property type="match status" value="1"/>
</dbReference>
<evidence type="ECO:0000256" key="8">
    <source>
        <dbReference type="ARBA" id="ARBA00023211"/>
    </source>
</evidence>
<comment type="cofactor">
    <cofactor evidence="11">
        <name>Mn(2+)</name>
        <dbReference type="ChEBI" id="CHEBI:29035"/>
    </cofactor>
    <text evidence="11">Binds 2 manganese ions per subunit.</text>
</comment>
<comment type="similarity">
    <text evidence="10 11">Belongs to the arginase family.</text>
</comment>